<name>A0A0E9VYL1_ANGAN</name>
<evidence type="ECO:0008006" key="3">
    <source>
        <dbReference type="Google" id="ProtNLM"/>
    </source>
</evidence>
<evidence type="ECO:0000256" key="1">
    <source>
        <dbReference type="SAM" id="SignalP"/>
    </source>
</evidence>
<accession>A0A0E9VYL1</accession>
<sequence>MLAVLSVVWKLLLVEVRNSFSEVLAELFGFSPTGQEGSGSKGRPLNIATCGNIFSLGVCKRFTSTVSATVPIFHKSTSTTV</sequence>
<keyword evidence="1" id="KW-0732">Signal</keyword>
<proteinExistence type="predicted"/>
<feature type="chain" id="PRO_5002434546" description="Secreted protein" evidence="1">
    <location>
        <begin position="26"/>
        <end position="81"/>
    </location>
</feature>
<evidence type="ECO:0000313" key="2">
    <source>
        <dbReference type="EMBL" id="JAH83182.1"/>
    </source>
</evidence>
<reference evidence="2" key="2">
    <citation type="journal article" date="2015" name="Fish Shellfish Immunol.">
        <title>Early steps in the European eel (Anguilla anguilla)-Vibrio vulnificus interaction in the gills: Role of the RtxA13 toxin.</title>
        <authorList>
            <person name="Callol A."/>
            <person name="Pajuelo D."/>
            <person name="Ebbesson L."/>
            <person name="Teles M."/>
            <person name="MacKenzie S."/>
            <person name="Amaro C."/>
        </authorList>
    </citation>
    <scope>NUCLEOTIDE SEQUENCE</scope>
</reference>
<organism evidence="2">
    <name type="scientific">Anguilla anguilla</name>
    <name type="common">European freshwater eel</name>
    <name type="synonym">Muraena anguilla</name>
    <dbReference type="NCBI Taxonomy" id="7936"/>
    <lineage>
        <taxon>Eukaryota</taxon>
        <taxon>Metazoa</taxon>
        <taxon>Chordata</taxon>
        <taxon>Craniata</taxon>
        <taxon>Vertebrata</taxon>
        <taxon>Euteleostomi</taxon>
        <taxon>Actinopterygii</taxon>
        <taxon>Neopterygii</taxon>
        <taxon>Teleostei</taxon>
        <taxon>Anguilliformes</taxon>
        <taxon>Anguillidae</taxon>
        <taxon>Anguilla</taxon>
    </lineage>
</organism>
<feature type="signal peptide" evidence="1">
    <location>
        <begin position="1"/>
        <end position="25"/>
    </location>
</feature>
<dbReference type="EMBL" id="GBXM01025395">
    <property type="protein sequence ID" value="JAH83182.1"/>
    <property type="molecule type" value="Transcribed_RNA"/>
</dbReference>
<protein>
    <recommendedName>
        <fullName evidence="3">Secreted protein</fullName>
    </recommendedName>
</protein>
<dbReference type="AlphaFoldDB" id="A0A0E9VYL1"/>
<reference evidence="2" key="1">
    <citation type="submission" date="2014-11" db="EMBL/GenBank/DDBJ databases">
        <authorList>
            <person name="Amaro Gonzalez C."/>
        </authorList>
    </citation>
    <scope>NUCLEOTIDE SEQUENCE</scope>
</reference>